<name>A0A251U5A6_HELAN</name>
<evidence type="ECO:0000313" key="7">
    <source>
        <dbReference type="EMBL" id="OTG18530.1"/>
    </source>
</evidence>
<dbReference type="InterPro" id="IPR013525">
    <property type="entry name" value="ABC2_TM"/>
</dbReference>
<dbReference type="GO" id="GO:0140359">
    <property type="term" value="F:ABC-type transporter activity"/>
    <property type="evidence" value="ECO:0007669"/>
    <property type="project" value="InterPro"/>
</dbReference>
<evidence type="ECO:0000259" key="6">
    <source>
        <dbReference type="Pfam" id="PF01061"/>
    </source>
</evidence>
<dbReference type="AlphaFoldDB" id="A0A251U5A6"/>
<dbReference type="Pfam" id="PF01061">
    <property type="entry name" value="ABC2_membrane"/>
    <property type="match status" value="1"/>
</dbReference>
<comment type="subcellular location">
    <subcellularLocation>
        <location evidence="1">Membrane</location>
        <topology evidence="1">Multi-pass membrane protein</topology>
    </subcellularLocation>
</comment>
<keyword evidence="3 5" id="KW-1133">Transmembrane helix</keyword>
<keyword evidence="8" id="KW-1185">Reference proteome</keyword>
<evidence type="ECO:0000313" key="8">
    <source>
        <dbReference type="Proteomes" id="UP000215914"/>
    </source>
</evidence>
<sequence>MLINMFNGLADLSFTVMRLPVVYKQRDLMFHPPWAFTLPAFLLRIPMSMIESILWTVLLYWGVDLAPDAGRFFKHLLLVFLIQNVAAGLFRLIAGVCQTMNLANTGGSVVIIPFGDIDEIRGSQHAVINPAVTIFLRLGAGGHGAPPLHSQDGRVRYMFALFWKRNHAIRTLQRAAKNYHSMIEAEKKLRPICLETSRFGFSYICIASDGPNQEFSLKGNNMIVIASDAEHFTDSTVIMIAHRITSVLDSAMVLVLEQGLLRNTGVLYVVY</sequence>
<evidence type="ECO:0000256" key="5">
    <source>
        <dbReference type="SAM" id="Phobius"/>
    </source>
</evidence>
<dbReference type="EMBL" id="CM007897">
    <property type="protein sequence ID" value="OTG18530.1"/>
    <property type="molecule type" value="Genomic_DNA"/>
</dbReference>
<gene>
    <name evidence="7" type="ORF">HannXRQ_Chr08g0224081</name>
</gene>
<keyword evidence="4 5" id="KW-0472">Membrane</keyword>
<evidence type="ECO:0000256" key="1">
    <source>
        <dbReference type="ARBA" id="ARBA00004141"/>
    </source>
</evidence>
<organism evidence="7 8">
    <name type="scientific">Helianthus annuus</name>
    <name type="common">Common sunflower</name>
    <dbReference type="NCBI Taxonomy" id="4232"/>
    <lineage>
        <taxon>Eukaryota</taxon>
        <taxon>Viridiplantae</taxon>
        <taxon>Streptophyta</taxon>
        <taxon>Embryophyta</taxon>
        <taxon>Tracheophyta</taxon>
        <taxon>Spermatophyta</taxon>
        <taxon>Magnoliopsida</taxon>
        <taxon>eudicotyledons</taxon>
        <taxon>Gunneridae</taxon>
        <taxon>Pentapetalae</taxon>
        <taxon>asterids</taxon>
        <taxon>campanulids</taxon>
        <taxon>Asterales</taxon>
        <taxon>Asteraceae</taxon>
        <taxon>Asteroideae</taxon>
        <taxon>Heliantheae alliance</taxon>
        <taxon>Heliantheae</taxon>
        <taxon>Helianthus</taxon>
    </lineage>
</organism>
<evidence type="ECO:0000256" key="2">
    <source>
        <dbReference type="ARBA" id="ARBA00022692"/>
    </source>
</evidence>
<dbReference type="InterPro" id="IPR044655">
    <property type="entry name" value="BAGP1-like"/>
</dbReference>
<evidence type="ECO:0000256" key="4">
    <source>
        <dbReference type="ARBA" id="ARBA00023136"/>
    </source>
</evidence>
<reference evidence="8" key="1">
    <citation type="journal article" date="2017" name="Nature">
        <title>The sunflower genome provides insights into oil metabolism, flowering and Asterid evolution.</title>
        <authorList>
            <person name="Badouin H."/>
            <person name="Gouzy J."/>
            <person name="Grassa C.J."/>
            <person name="Murat F."/>
            <person name="Staton S.E."/>
            <person name="Cottret L."/>
            <person name="Lelandais-Briere C."/>
            <person name="Owens G.L."/>
            <person name="Carrere S."/>
            <person name="Mayjonade B."/>
            <person name="Legrand L."/>
            <person name="Gill N."/>
            <person name="Kane N.C."/>
            <person name="Bowers J.E."/>
            <person name="Hubner S."/>
            <person name="Bellec A."/>
            <person name="Berard A."/>
            <person name="Berges H."/>
            <person name="Blanchet N."/>
            <person name="Boniface M.C."/>
            <person name="Brunel D."/>
            <person name="Catrice O."/>
            <person name="Chaidir N."/>
            <person name="Claudel C."/>
            <person name="Donnadieu C."/>
            <person name="Faraut T."/>
            <person name="Fievet G."/>
            <person name="Helmstetter N."/>
            <person name="King M."/>
            <person name="Knapp S.J."/>
            <person name="Lai Z."/>
            <person name="Le Paslier M.C."/>
            <person name="Lippi Y."/>
            <person name="Lorenzon L."/>
            <person name="Mandel J.R."/>
            <person name="Marage G."/>
            <person name="Marchand G."/>
            <person name="Marquand E."/>
            <person name="Bret-Mestries E."/>
            <person name="Morien E."/>
            <person name="Nambeesan S."/>
            <person name="Nguyen T."/>
            <person name="Pegot-Espagnet P."/>
            <person name="Pouilly N."/>
            <person name="Raftis F."/>
            <person name="Sallet E."/>
            <person name="Schiex T."/>
            <person name="Thomas J."/>
            <person name="Vandecasteele C."/>
            <person name="Vares D."/>
            <person name="Vear F."/>
            <person name="Vautrin S."/>
            <person name="Crespi M."/>
            <person name="Mangin B."/>
            <person name="Burke J.M."/>
            <person name="Salse J."/>
            <person name="Munos S."/>
            <person name="Vincourt P."/>
            <person name="Rieseberg L.H."/>
            <person name="Langlade N.B."/>
        </authorList>
    </citation>
    <scope>NUCLEOTIDE SEQUENCE [LARGE SCALE GENOMIC DNA]</scope>
    <source>
        <strain evidence="8">cv. SF193</strain>
    </source>
</reference>
<accession>A0A251U5A6</accession>
<dbReference type="PANTHER" id="PTHR47038">
    <property type="entry name" value="BAG-ASSOCIATED GRAM PROTEIN 1"/>
    <property type="match status" value="1"/>
</dbReference>
<feature type="transmembrane region" description="Helical" evidence="5">
    <location>
        <begin position="75"/>
        <end position="94"/>
    </location>
</feature>
<feature type="transmembrane region" description="Helical" evidence="5">
    <location>
        <begin position="41"/>
        <end position="63"/>
    </location>
</feature>
<keyword evidence="2 5" id="KW-0812">Transmembrane</keyword>
<proteinExistence type="predicted"/>
<dbReference type="InParanoid" id="A0A251U5A6"/>
<protein>
    <submittedName>
        <fullName evidence="7">Putative ABC-2 type transporter</fullName>
    </submittedName>
</protein>
<dbReference type="Proteomes" id="UP000215914">
    <property type="component" value="Chromosome 8"/>
</dbReference>
<evidence type="ECO:0000256" key="3">
    <source>
        <dbReference type="ARBA" id="ARBA00022989"/>
    </source>
</evidence>
<dbReference type="GO" id="GO:0016020">
    <property type="term" value="C:membrane"/>
    <property type="evidence" value="ECO:0007669"/>
    <property type="project" value="UniProtKB-SubCell"/>
</dbReference>
<feature type="domain" description="ABC-2 type transporter transmembrane" evidence="6">
    <location>
        <begin position="1"/>
        <end position="114"/>
    </location>
</feature>
<dbReference type="PANTHER" id="PTHR47038:SF7">
    <property type="entry name" value="GRAM DOMAIN, PH-LIKE DOMAIN SUPERFAMILY, VAST DOMAIN-CONTAINING PROTEIN"/>
    <property type="match status" value="1"/>
</dbReference>